<proteinExistence type="inferred from homology"/>
<name>A0A0F7K9D1_9PROT</name>
<dbReference type="InterPro" id="IPR036249">
    <property type="entry name" value="Thioredoxin-like_sf"/>
</dbReference>
<dbReference type="Pfam" id="PF00578">
    <property type="entry name" value="AhpC-TSA"/>
    <property type="match status" value="1"/>
</dbReference>
<comment type="subcellular location">
    <subcellularLocation>
        <location evidence="1">Cytoplasm</location>
    </subcellularLocation>
</comment>
<dbReference type="PATRIC" id="fig|44574.3.peg.436"/>
<feature type="domain" description="Thioredoxin" evidence="11">
    <location>
        <begin position="3"/>
        <end position="163"/>
    </location>
</feature>
<evidence type="ECO:0000256" key="9">
    <source>
        <dbReference type="ARBA" id="ARBA00037420"/>
    </source>
</evidence>
<evidence type="ECO:0000256" key="2">
    <source>
        <dbReference type="ARBA" id="ARBA00009796"/>
    </source>
</evidence>
<dbReference type="InterPro" id="IPR000866">
    <property type="entry name" value="AhpC/TSA"/>
</dbReference>
<keyword evidence="3" id="KW-0963">Cytoplasm</keyword>
<dbReference type="InterPro" id="IPR013766">
    <property type="entry name" value="Thioredoxin_domain"/>
</dbReference>
<evidence type="ECO:0000256" key="1">
    <source>
        <dbReference type="ARBA" id="ARBA00004496"/>
    </source>
</evidence>
<reference evidence="14" key="1">
    <citation type="submission" date="2015-05" db="EMBL/GenBank/DDBJ databases">
        <title>Draft genome of Nitrosomonas communis strain Nm2.</title>
        <authorList>
            <person name="Kozlowski J.A."/>
            <person name="Kits K.D."/>
            <person name="Stein L.Y."/>
        </authorList>
    </citation>
    <scope>NUCLEOTIDE SEQUENCE [LARGE SCALE GENOMIC DNA]</scope>
    <source>
        <strain evidence="14">Nm2</strain>
    </source>
</reference>
<dbReference type="KEGG" id="nco:AAW31_01845"/>
<dbReference type="InterPro" id="IPR019479">
    <property type="entry name" value="Peroxiredoxin_C"/>
</dbReference>
<feature type="active site" description="Cysteine sulfenic acid (-SOH) intermediate; for peroxidase activity" evidence="10">
    <location>
        <position position="51"/>
    </location>
</feature>
<dbReference type="Pfam" id="PF10417">
    <property type="entry name" value="1-cysPrx_C"/>
    <property type="match status" value="1"/>
</dbReference>
<dbReference type="GO" id="GO:0006979">
    <property type="term" value="P:response to oxidative stress"/>
    <property type="evidence" value="ECO:0007669"/>
    <property type="project" value="TreeGrafter"/>
</dbReference>
<comment type="function">
    <text evidence="9">Thiol-specific peroxidase that catalyzes the reduction of hydrogen peroxide and organic hydroperoxides to water and alcohols, respectively. Plays a role in cell protection against oxidative stress by detoxifying peroxides.</text>
</comment>
<evidence type="ECO:0000259" key="11">
    <source>
        <dbReference type="PROSITE" id="PS51352"/>
    </source>
</evidence>
<reference evidence="13 15" key="3">
    <citation type="submission" date="2019-07" db="EMBL/GenBank/DDBJ databases">
        <title>Active sludge and wastewater microbial communities from Klosterneuburg, Austria.</title>
        <authorList>
            <person name="Wagner M."/>
        </authorList>
    </citation>
    <scope>NUCLEOTIDE SEQUENCE [LARGE SCALE GENOMIC DNA]</scope>
    <source>
        <strain evidence="13 15">Nm2</strain>
    </source>
</reference>
<keyword evidence="4" id="KW-0575">Peroxidase</keyword>
<dbReference type="InterPro" id="IPR024706">
    <property type="entry name" value="Peroxiredoxin_AhpC-typ"/>
</dbReference>
<evidence type="ECO:0000256" key="4">
    <source>
        <dbReference type="ARBA" id="ARBA00022559"/>
    </source>
</evidence>
<evidence type="ECO:0000256" key="3">
    <source>
        <dbReference type="ARBA" id="ARBA00022490"/>
    </source>
</evidence>
<keyword evidence="14" id="KW-1185">Reference proteome</keyword>
<comment type="similarity">
    <text evidence="2">Belongs to the peroxiredoxin family. AhpC/Prx1 subfamily.</text>
</comment>
<dbReference type="GO" id="GO:0005829">
    <property type="term" value="C:cytosol"/>
    <property type="evidence" value="ECO:0007669"/>
    <property type="project" value="TreeGrafter"/>
</dbReference>
<accession>A0A0F7K9D1</accession>
<dbReference type="GO" id="GO:0045454">
    <property type="term" value="P:cell redox homeostasis"/>
    <property type="evidence" value="ECO:0007669"/>
    <property type="project" value="TreeGrafter"/>
</dbReference>
<dbReference type="PIRSF" id="PIRSF000239">
    <property type="entry name" value="AHPC"/>
    <property type="match status" value="1"/>
</dbReference>
<dbReference type="FunFam" id="3.40.30.10:FF:000002">
    <property type="entry name" value="Alkyl hydroperoxide reductase C"/>
    <property type="match status" value="1"/>
</dbReference>
<evidence type="ECO:0000256" key="10">
    <source>
        <dbReference type="PIRSR" id="PIRSR000239-1"/>
    </source>
</evidence>
<dbReference type="GO" id="GO:0033554">
    <property type="term" value="P:cellular response to stress"/>
    <property type="evidence" value="ECO:0007669"/>
    <property type="project" value="TreeGrafter"/>
</dbReference>
<protein>
    <recommendedName>
        <fullName evidence="8">Thioredoxin peroxidase</fullName>
    </recommendedName>
</protein>
<dbReference type="PROSITE" id="PS51352">
    <property type="entry name" value="THIOREDOXIN_2"/>
    <property type="match status" value="1"/>
</dbReference>
<sequence>MSVLVTCPAPDFTKPAVLPDGSFDENFNFHTHIRNKYAVLFFYPLDFTFVCPSEIIAHSHRAKDFQQRNVEVIGVSVDSHFTHYAWRNTPITKGGLGPIDITLVADLGGEVMNAYGVAHPNHVALRGSFLIDKQGIVRHQVVNDLPLGRDVDEMLRMVDALRFHEEHGEVCPAGWKSGQPGMKASPEGVAEYLSNHGDKL</sequence>
<keyword evidence="7" id="KW-0676">Redox-active center</keyword>
<dbReference type="Proteomes" id="UP000034156">
    <property type="component" value="Chromosome"/>
</dbReference>
<reference evidence="12 14" key="2">
    <citation type="journal article" date="2016" name="Genome Announc.">
        <title>Genome Sequence of Nitrosomonas communis Strain Nm2, a Mesophilic Ammonia-Oxidizing Bacterium Isolated from Mediterranean Soil.</title>
        <authorList>
            <person name="Kozlowski J.A."/>
            <person name="Kits K.D."/>
            <person name="Stein L.Y."/>
        </authorList>
    </citation>
    <scope>NUCLEOTIDE SEQUENCE [LARGE SCALE GENOMIC DNA]</scope>
    <source>
        <strain evidence="12 14">Nm2</strain>
    </source>
</reference>
<dbReference type="CDD" id="cd03015">
    <property type="entry name" value="PRX_Typ2cys"/>
    <property type="match status" value="1"/>
</dbReference>
<evidence type="ECO:0000313" key="15">
    <source>
        <dbReference type="Proteomes" id="UP000324176"/>
    </source>
</evidence>
<evidence type="ECO:0000256" key="8">
    <source>
        <dbReference type="ARBA" id="ARBA00032824"/>
    </source>
</evidence>
<dbReference type="PANTHER" id="PTHR10681:SF128">
    <property type="entry name" value="THIOREDOXIN-DEPENDENT PEROXIDE REDUCTASE, MITOCHONDRIAL"/>
    <property type="match status" value="1"/>
</dbReference>
<gene>
    <name evidence="12" type="ORF">AAW31_01845</name>
    <name evidence="13" type="ORF">BCL69_10689</name>
</gene>
<keyword evidence="5" id="KW-0560">Oxidoreductase</keyword>
<dbReference type="GO" id="GO:0008379">
    <property type="term" value="F:thioredoxin peroxidase activity"/>
    <property type="evidence" value="ECO:0007669"/>
    <property type="project" value="TreeGrafter"/>
</dbReference>
<organism evidence="12 14">
    <name type="scientific">Nitrosomonas communis</name>
    <dbReference type="NCBI Taxonomy" id="44574"/>
    <lineage>
        <taxon>Bacteria</taxon>
        <taxon>Pseudomonadati</taxon>
        <taxon>Pseudomonadota</taxon>
        <taxon>Betaproteobacteria</taxon>
        <taxon>Nitrosomonadales</taxon>
        <taxon>Nitrosomonadaceae</taxon>
        <taxon>Nitrosomonas</taxon>
    </lineage>
</organism>
<evidence type="ECO:0000256" key="7">
    <source>
        <dbReference type="ARBA" id="ARBA00023284"/>
    </source>
</evidence>
<dbReference type="Gene3D" id="3.40.30.10">
    <property type="entry name" value="Glutaredoxin"/>
    <property type="match status" value="1"/>
</dbReference>
<dbReference type="PANTHER" id="PTHR10681">
    <property type="entry name" value="THIOREDOXIN PEROXIDASE"/>
    <property type="match status" value="1"/>
</dbReference>
<dbReference type="InterPro" id="IPR050217">
    <property type="entry name" value="Peroxiredoxin"/>
</dbReference>
<evidence type="ECO:0000313" key="12">
    <source>
        <dbReference type="EMBL" id="AKH36830.1"/>
    </source>
</evidence>
<dbReference type="AlphaFoldDB" id="A0A0F7K9D1"/>
<dbReference type="RefSeq" id="WP_046848932.1">
    <property type="nucleotide sequence ID" value="NZ_CP011451.1"/>
</dbReference>
<dbReference type="GO" id="GO:0042744">
    <property type="term" value="P:hydrogen peroxide catabolic process"/>
    <property type="evidence" value="ECO:0007669"/>
    <property type="project" value="TreeGrafter"/>
</dbReference>
<dbReference type="EMBL" id="VNHT01000068">
    <property type="protein sequence ID" value="TYP78780.1"/>
    <property type="molecule type" value="Genomic_DNA"/>
</dbReference>
<dbReference type="OrthoDB" id="9812811at2"/>
<evidence type="ECO:0000256" key="6">
    <source>
        <dbReference type="ARBA" id="ARBA00023157"/>
    </source>
</evidence>
<evidence type="ECO:0000313" key="13">
    <source>
        <dbReference type="EMBL" id="TYP78780.1"/>
    </source>
</evidence>
<dbReference type="SUPFAM" id="SSF52833">
    <property type="entry name" value="Thioredoxin-like"/>
    <property type="match status" value="1"/>
</dbReference>
<evidence type="ECO:0000256" key="5">
    <source>
        <dbReference type="ARBA" id="ARBA00023002"/>
    </source>
</evidence>
<keyword evidence="6" id="KW-1015">Disulfide bond</keyword>
<evidence type="ECO:0000313" key="14">
    <source>
        <dbReference type="Proteomes" id="UP000034156"/>
    </source>
</evidence>
<dbReference type="Proteomes" id="UP000324176">
    <property type="component" value="Unassembled WGS sequence"/>
</dbReference>
<dbReference type="EMBL" id="CP011451">
    <property type="protein sequence ID" value="AKH36830.1"/>
    <property type="molecule type" value="Genomic_DNA"/>
</dbReference>